<dbReference type="VEuPathDB" id="FungiDB:FUN_013191"/>
<gene>
    <name evidence="1" type="ORF">RhiirC2_703888</name>
</gene>
<reference evidence="1 2" key="2">
    <citation type="submission" date="2017-10" db="EMBL/GenBank/DDBJ databases">
        <title>Extensive intraspecific genome diversity in a model arbuscular mycorrhizal fungus.</title>
        <authorList>
            <person name="Chen E.C.H."/>
            <person name="Morin E."/>
            <person name="Baudet D."/>
            <person name="Noel J."/>
            <person name="Ndikumana S."/>
            <person name="Charron P."/>
            <person name="St-Onge C."/>
            <person name="Giorgi J."/>
            <person name="Grigoriev I.V."/>
            <person name="Roux C."/>
            <person name="Martin F.M."/>
            <person name="Corradi N."/>
        </authorList>
    </citation>
    <scope>NUCLEOTIDE SEQUENCE [LARGE SCALE GENOMIC DNA]</scope>
    <source>
        <strain evidence="1 2">C2</strain>
    </source>
</reference>
<reference evidence="1 2" key="1">
    <citation type="submission" date="2016-04" db="EMBL/GenBank/DDBJ databases">
        <title>Genome analyses suggest a sexual origin of heterokaryosis in a supposedly ancient asexual fungus.</title>
        <authorList>
            <person name="Ropars J."/>
            <person name="Sedzielewska K."/>
            <person name="Noel J."/>
            <person name="Charron P."/>
            <person name="Farinelli L."/>
            <person name="Marton T."/>
            <person name="Kruger M."/>
            <person name="Pelin A."/>
            <person name="Brachmann A."/>
            <person name="Corradi N."/>
        </authorList>
    </citation>
    <scope>NUCLEOTIDE SEQUENCE [LARGE SCALE GENOMIC DNA]</scope>
    <source>
        <strain evidence="1 2">C2</strain>
    </source>
</reference>
<dbReference type="Proteomes" id="UP000233469">
    <property type="component" value="Unassembled WGS sequence"/>
</dbReference>
<accession>A0A2N1P406</accession>
<proteinExistence type="predicted"/>
<evidence type="ECO:0000313" key="2">
    <source>
        <dbReference type="Proteomes" id="UP000233469"/>
    </source>
</evidence>
<dbReference type="EMBL" id="LLXL01000004">
    <property type="protein sequence ID" value="PKK80861.1"/>
    <property type="molecule type" value="Genomic_DNA"/>
</dbReference>
<name>A0A2N1P406_9GLOM</name>
<organism evidence="1 2">
    <name type="scientific">Rhizophagus irregularis</name>
    <dbReference type="NCBI Taxonomy" id="588596"/>
    <lineage>
        <taxon>Eukaryota</taxon>
        <taxon>Fungi</taxon>
        <taxon>Fungi incertae sedis</taxon>
        <taxon>Mucoromycota</taxon>
        <taxon>Glomeromycotina</taxon>
        <taxon>Glomeromycetes</taxon>
        <taxon>Glomerales</taxon>
        <taxon>Glomeraceae</taxon>
        <taxon>Rhizophagus</taxon>
    </lineage>
</organism>
<comment type="caution">
    <text evidence="1">The sequence shown here is derived from an EMBL/GenBank/DDBJ whole genome shotgun (WGS) entry which is preliminary data.</text>
</comment>
<dbReference type="VEuPathDB" id="FungiDB:RhiirA1_387255"/>
<sequence length="218" mass="25993">MEVKLNSDDESQNKNVIVLRPDYEFLMWPIPSEPEPENQLTSFELFELHYHNAFEQGVNLSELNQAEVHKAWDSADKEIHFEYKKLAYGNLIYTDDMKHKILISQLHFIPPQNDNDICLDNLLHQNRLRKTTNLQILRYFVSKEANKHGYKLLYLRLAEKGANPFERRKPLPFKPFKLDVNRRIAQIYYNKQVLVTDTVLLIVMVIEAYAEYRFFLKF</sequence>
<dbReference type="OrthoDB" id="2432579at2759"/>
<dbReference type="AlphaFoldDB" id="A0A2N1P406"/>
<evidence type="ECO:0000313" key="1">
    <source>
        <dbReference type="EMBL" id="PKK80861.1"/>
    </source>
</evidence>
<protein>
    <submittedName>
        <fullName evidence="1">Uncharacterized protein</fullName>
    </submittedName>
</protein>